<dbReference type="PRINTS" id="PR00059">
    <property type="entry name" value="RIBOSOMALL6"/>
</dbReference>
<evidence type="ECO:0000256" key="2">
    <source>
        <dbReference type="ARBA" id="ARBA00022730"/>
    </source>
</evidence>
<dbReference type="HAMAP" id="MF_01365_B">
    <property type="entry name" value="Ribosomal_uL6_B"/>
    <property type="match status" value="1"/>
</dbReference>
<accession>A0A2N1UNF7</accession>
<evidence type="ECO:0000256" key="3">
    <source>
        <dbReference type="ARBA" id="ARBA00022884"/>
    </source>
</evidence>
<comment type="caution">
    <text evidence="10">The sequence shown here is derived from an EMBL/GenBank/DDBJ whole genome shotgun (WGS) entry which is preliminary data.</text>
</comment>
<dbReference type="EMBL" id="PGYQ01000006">
    <property type="protein sequence ID" value="PKL72353.1"/>
    <property type="molecule type" value="Genomic_DNA"/>
</dbReference>
<evidence type="ECO:0000259" key="9">
    <source>
        <dbReference type="Pfam" id="PF00347"/>
    </source>
</evidence>
<dbReference type="FunFam" id="3.90.930.12:FF:000001">
    <property type="entry name" value="50S ribosomal protein L6"/>
    <property type="match status" value="1"/>
</dbReference>
<gene>
    <name evidence="6" type="primary">rplF</name>
    <name evidence="10" type="ORF">CVV26_01655</name>
</gene>
<feature type="domain" description="Large ribosomal subunit protein uL6 alpha-beta" evidence="9">
    <location>
        <begin position="13"/>
        <end position="83"/>
    </location>
</feature>
<dbReference type="FunFam" id="3.90.930.12:FF:000002">
    <property type="entry name" value="50S ribosomal protein L6"/>
    <property type="match status" value="1"/>
</dbReference>
<dbReference type="InterPro" id="IPR019906">
    <property type="entry name" value="Ribosomal_uL6_bac-type"/>
</dbReference>
<evidence type="ECO:0000256" key="7">
    <source>
        <dbReference type="RuleBase" id="RU003869"/>
    </source>
</evidence>
<evidence type="ECO:0000256" key="6">
    <source>
        <dbReference type="HAMAP-Rule" id="MF_01365"/>
    </source>
</evidence>
<keyword evidence="4 6" id="KW-0689">Ribosomal protein</keyword>
<sequence>MSRVGKQPINISEGVDVKIENQNILIKGSKGELIQKIHPNVKIEQKDKELLINVQKPNNKKQRALWGLFQRLISNMVEGVTKGFEKKLEINGLGYKAEVVGDKLVLNVGFSHQVNFDISKNINIKVEKNVITISGFDKQLVGETAAQIRRIKKPEPYKGKGIKYVDEVVRRKAGKAAKTAGK</sequence>
<comment type="similarity">
    <text evidence="1 6 7">Belongs to the universal ribosomal protein uL6 family.</text>
</comment>
<dbReference type="SUPFAM" id="SSF56053">
    <property type="entry name" value="Ribosomal protein L6"/>
    <property type="match status" value="2"/>
</dbReference>
<dbReference type="NCBIfam" id="TIGR03654">
    <property type="entry name" value="L6_bact"/>
    <property type="match status" value="1"/>
</dbReference>
<dbReference type="PANTHER" id="PTHR11655">
    <property type="entry name" value="60S/50S RIBOSOMAL PROTEIN L6/L9"/>
    <property type="match status" value="1"/>
</dbReference>
<dbReference type="InterPro" id="IPR020040">
    <property type="entry name" value="Ribosomal_uL6_a/b-dom"/>
</dbReference>
<evidence type="ECO:0000313" key="10">
    <source>
        <dbReference type="EMBL" id="PKL72353.1"/>
    </source>
</evidence>
<dbReference type="PROSITE" id="PS00525">
    <property type="entry name" value="RIBOSOMAL_L6_1"/>
    <property type="match status" value="1"/>
</dbReference>
<dbReference type="Gene3D" id="3.90.930.12">
    <property type="entry name" value="Ribosomal protein L6, alpha-beta domain"/>
    <property type="match status" value="2"/>
</dbReference>
<dbReference type="GO" id="GO:0002181">
    <property type="term" value="P:cytoplasmic translation"/>
    <property type="evidence" value="ECO:0007669"/>
    <property type="project" value="TreeGrafter"/>
</dbReference>
<dbReference type="GO" id="GO:0003735">
    <property type="term" value="F:structural constituent of ribosome"/>
    <property type="evidence" value="ECO:0007669"/>
    <property type="project" value="UniProtKB-UniRule"/>
</dbReference>
<organism evidence="10 11">
    <name type="scientific">Candidatus Kuenenbacteria bacterium HGW-Kuenenbacteria-1</name>
    <dbReference type="NCBI Taxonomy" id="2013812"/>
    <lineage>
        <taxon>Bacteria</taxon>
        <taxon>Candidatus Kueneniibacteriota</taxon>
    </lineage>
</organism>
<dbReference type="InterPro" id="IPR036789">
    <property type="entry name" value="Ribosomal_uL6-like_a/b-dom_sf"/>
</dbReference>
<dbReference type="Pfam" id="PF00347">
    <property type="entry name" value="Ribosomal_L6"/>
    <property type="match status" value="2"/>
</dbReference>
<keyword evidence="2 6" id="KW-0699">rRNA-binding</keyword>
<name>A0A2N1UNF7_9BACT</name>
<keyword evidence="5 6" id="KW-0687">Ribonucleoprotein</keyword>
<feature type="domain" description="Large ribosomal subunit protein uL6 alpha-beta" evidence="9">
    <location>
        <begin position="92"/>
        <end position="164"/>
    </location>
</feature>
<dbReference type="Proteomes" id="UP000233414">
    <property type="component" value="Unassembled WGS sequence"/>
</dbReference>
<evidence type="ECO:0000256" key="5">
    <source>
        <dbReference type="ARBA" id="ARBA00023274"/>
    </source>
</evidence>
<evidence type="ECO:0000313" key="11">
    <source>
        <dbReference type="Proteomes" id="UP000233414"/>
    </source>
</evidence>
<dbReference type="PIRSF" id="PIRSF002162">
    <property type="entry name" value="Ribosomal_L6"/>
    <property type="match status" value="1"/>
</dbReference>
<dbReference type="PANTHER" id="PTHR11655:SF14">
    <property type="entry name" value="LARGE RIBOSOMAL SUBUNIT PROTEIN UL6M"/>
    <property type="match status" value="1"/>
</dbReference>
<dbReference type="InterPro" id="IPR002358">
    <property type="entry name" value="Ribosomal_uL6_CS"/>
</dbReference>
<proteinExistence type="inferred from homology"/>
<dbReference type="AlphaFoldDB" id="A0A2N1UNF7"/>
<protein>
    <recommendedName>
        <fullName evidence="6">Large ribosomal subunit protein uL6</fullName>
    </recommendedName>
</protein>
<comment type="subunit">
    <text evidence="6">Part of the 50S ribosomal subunit.</text>
</comment>
<dbReference type="GO" id="GO:0022625">
    <property type="term" value="C:cytosolic large ribosomal subunit"/>
    <property type="evidence" value="ECO:0007669"/>
    <property type="project" value="UniProtKB-UniRule"/>
</dbReference>
<reference evidence="10 11" key="1">
    <citation type="journal article" date="2017" name="ISME J.">
        <title>Potential for microbial H2 and metal transformations associated with novel bacteria and archaea in deep terrestrial subsurface sediments.</title>
        <authorList>
            <person name="Hernsdorf A.W."/>
            <person name="Amano Y."/>
            <person name="Miyakawa K."/>
            <person name="Ise K."/>
            <person name="Suzuki Y."/>
            <person name="Anantharaman K."/>
            <person name="Probst A."/>
            <person name="Burstein D."/>
            <person name="Thomas B.C."/>
            <person name="Banfield J.F."/>
        </authorList>
    </citation>
    <scope>NUCLEOTIDE SEQUENCE [LARGE SCALE GENOMIC DNA]</scope>
    <source>
        <strain evidence="10">HGW-Kuenenbacteria-1</strain>
    </source>
</reference>
<dbReference type="GO" id="GO:0019843">
    <property type="term" value="F:rRNA binding"/>
    <property type="evidence" value="ECO:0007669"/>
    <property type="project" value="UniProtKB-UniRule"/>
</dbReference>
<evidence type="ECO:0000256" key="1">
    <source>
        <dbReference type="ARBA" id="ARBA00009356"/>
    </source>
</evidence>
<evidence type="ECO:0000256" key="8">
    <source>
        <dbReference type="RuleBase" id="RU003870"/>
    </source>
</evidence>
<evidence type="ECO:0000256" key="4">
    <source>
        <dbReference type="ARBA" id="ARBA00022980"/>
    </source>
</evidence>
<dbReference type="InterPro" id="IPR000702">
    <property type="entry name" value="Ribosomal_uL6-like"/>
</dbReference>
<keyword evidence="3 6" id="KW-0694">RNA-binding</keyword>
<comment type="function">
    <text evidence="6 8">This protein binds to the 23S rRNA, and is important in its secondary structure. It is located near the subunit interface in the base of the L7/L12 stalk, and near the tRNA binding site of the peptidyltransferase center.</text>
</comment>